<dbReference type="CDD" id="cd03036">
    <property type="entry name" value="ArsC_like"/>
    <property type="match status" value="1"/>
</dbReference>
<reference evidence="4 5" key="1">
    <citation type="submission" date="2016-09" db="EMBL/GenBank/DDBJ databases">
        <title>Vagococcus teuberi sp. nov., isolated from the Malian artisanal sour milk fene.</title>
        <authorList>
            <person name="Wullschleger S."/>
            <person name="Seifert C."/>
            <person name="Baumgartner S."/>
            <person name="Lacroix C."/>
            <person name="Bonfoh B."/>
            <person name="Stevens M.J."/>
            <person name="Meile L."/>
        </authorList>
    </citation>
    <scope>NUCLEOTIDE SEQUENCE [LARGE SCALE GENOMIC DNA]</scope>
    <source>
        <strain evidence="4 5">DSM 21459</strain>
    </source>
</reference>
<dbReference type="InterPro" id="IPR006504">
    <property type="entry name" value="Tscrpt_reg_Spx/MgsR"/>
</dbReference>
<dbReference type="RefSeq" id="WP_071457245.1">
    <property type="nucleotide sequence ID" value="NZ_CP017267.1"/>
</dbReference>
<sequence length="118" mass="14027">MTTFYWYPKCSTCKKAIAWLDEHQIDYKLIDMIETPPTKEQLVSWMETNDYPIRRFFNTSGVRYREQHLKDMVNDFSKEEAATHLTADGMLIKRPILELGDKVLLGFKESEYEELLLK</sequence>
<evidence type="ECO:0008006" key="6">
    <source>
        <dbReference type="Google" id="ProtNLM"/>
    </source>
</evidence>
<organism evidence="4 5">
    <name type="scientific">Vagococcus teuberi</name>
    <dbReference type="NCBI Taxonomy" id="519472"/>
    <lineage>
        <taxon>Bacteria</taxon>
        <taxon>Bacillati</taxon>
        <taxon>Bacillota</taxon>
        <taxon>Bacilli</taxon>
        <taxon>Lactobacillales</taxon>
        <taxon>Enterococcaceae</taxon>
        <taxon>Vagococcus</taxon>
    </lineage>
</organism>
<dbReference type="SUPFAM" id="SSF52833">
    <property type="entry name" value="Thioredoxin-like"/>
    <property type="match status" value="1"/>
</dbReference>
<gene>
    <name evidence="4" type="ORF">BHY08_07325</name>
</gene>
<accession>A0A1J0A6V0</accession>
<dbReference type="InterPro" id="IPR036249">
    <property type="entry name" value="Thioredoxin-like_sf"/>
</dbReference>
<dbReference type="EMBL" id="CP017267">
    <property type="protein sequence ID" value="APB31652.1"/>
    <property type="molecule type" value="Genomic_DNA"/>
</dbReference>
<dbReference type="InterPro" id="IPR006660">
    <property type="entry name" value="Arsenate_reductase-like"/>
</dbReference>
<name>A0A1J0A6V0_9ENTE</name>
<protein>
    <recommendedName>
        <fullName evidence="6">Arsenate reductase</fullName>
    </recommendedName>
</protein>
<dbReference type="Gene3D" id="3.40.30.10">
    <property type="entry name" value="Glutaredoxin"/>
    <property type="match status" value="1"/>
</dbReference>
<dbReference type="STRING" id="519472.BHY08_07325"/>
<dbReference type="PROSITE" id="PS51353">
    <property type="entry name" value="ARSC"/>
    <property type="match status" value="1"/>
</dbReference>
<dbReference type="KEGG" id="vte:BHY08_07325"/>
<evidence type="ECO:0000313" key="5">
    <source>
        <dbReference type="Proteomes" id="UP000191200"/>
    </source>
</evidence>
<dbReference type="Pfam" id="PF03960">
    <property type="entry name" value="ArsC"/>
    <property type="match status" value="1"/>
</dbReference>
<dbReference type="OrthoDB" id="9794155at2"/>
<comment type="similarity">
    <text evidence="3">Belongs to the ArsC family.</text>
</comment>
<keyword evidence="1" id="KW-1015">Disulfide bond</keyword>
<evidence type="ECO:0000256" key="2">
    <source>
        <dbReference type="ARBA" id="ARBA00023284"/>
    </source>
</evidence>
<evidence type="ECO:0000256" key="3">
    <source>
        <dbReference type="PROSITE-ProRule" id="PRU01282"/>
    </source>
</evidence>
<keyword evidence="5" id="KW-1185">Reference proteome</keyword>
<dbReference type="Proteomes" id="UP000191200">
    <property type="component" value="Chromosome"/>
</dbReference>
<evidence type="ECO:0000313" key="4">
    <source>
        <dbReference type="EMBL" id="APB31652.1"/>
    </source>
</evidence>
<proteinExistence type="inferred from homology"/>
<dbReference type="NCBIfam" id="TIGR01617">
    <property type="entry name" value="arsC_related"/>
    <property type="match status" value="1"/>
</dbReference>
<evidence type="ECO:0000256" key="1">
    <source>
        <dbReference type="ARBA" id="ARBA00023157"/>
    </source>
</evidence>
<keyword evidence="2" id="KW-0676">Redox-active center</keyword>
<dbReference type="AlphaFoldDB" id="A0A1J0A6V0"/>
<dbReference type="PANTHER" id="PTHR30041:SF8">
    <property type="entry name" value="PROTEIN YFFB"/>
    <property type="match status" value="1"/>
</dbReference>
<dbReference type="PANTHER" id="PTHR30041">
    <property type="entry name" value="ARSENATE REDUCTASE"/>
    <property type="match status" value="1"/>
</dbReference>